<evidence type="ECO:0000256" key="8">
    <source>
        <dbReference type="ARBA" id="ARBA00048090"/>
    </source>
</evidence>
<evidence type="ECO:0000256" key="6">
    <source>
        <dbReference type="ARBA" id="ARBA00022777"/>
    </source>
</evidence>
<evidence type="ECO:0000256" key="5">
    <source>
        <dbReference type="ARBA" id="ARBA00022741"/>
    </source>
</evidence>
<dbReference type="Proteomes" id="UP000198914">
    <property type="component" value="Unassembled WGS sequence"/>
</dbReference>
<dbReference type="AlphaFoldDB" id="A0A1H3RR35"/>
<keyword evidence="4" id="KW-0808">Transferase</keyword>
<dbReference type="PANTHER" id="PTHR43442:SF3">
    <property type="entry name" value="GLUCONOKINASE-RELATED"/>
    <property type="match status" value="1"/>
</dbReference>
<sequence length="187" mass="20389">MNIVVMGVAWTGRSSIGAALANSMDGRFIPGCDLHPPANRAKLARREVLTQADYDAWFDAIGFKLAMRGSGTVVACPALRREQRDRIRFAVLGHVTFVYLYGPRELIEARMIASGGSPDEGQRQIDHQLSILEEPTPDEGVISIDMGLPQRQAIDEILAGFPRQKESLSRSPHPGAIDQSMQVGHGA</sequence>
<evidence type="ECO:0000256" key="2">
    <source>
        <dbReference type="ARBA" id="ARBA00008420"/>
    </source>
</evidence>
<evidence type="ECO:0000313" key="11">
    <source>
        <dbReference type="Proteomes" id="UP000198914"/>
    </source>
</evidence>
<dbReference type="Gene3D" id="3.40.50.300">
    <property type="entry name" value="P-loop containing nucleotide triphosphate hydrolases"/>
    <property type="match status" value="1"/>
</dbReference>
<dbReference type="EMBL" id="FNPX01000009">
    <property type="protein sequence ID" value="SDZ27718.1"/>
    <property type="molecule type" value="Genomic_DNA"/>
</dbReference>
<feature type="region of interest" description="Disordered" evidence="9">
    <location>
        <begin position="164"/>
        <end position="187"/>
    </location>
</feature>
<accession>A0A1H3RR35</accession>
<dbReference type="OrthoDB" id="9795716at2"/>
<dbReference type="SUPFAM" id="SSF52540">
    <property type="entry name" value="P-loop containing nucleoside triphosphate hydrolases"/>
    <property type="match status" value="1"/>
</dbReference>
<keyword evidence="5" id="KW-0547">Nucleotide-binding</keyword>
<evidence type="ECO:0000256" key="7">
    <source>
        <dbReference type="ARBA" id="ARBA00022840"/>
    </source>
</evidence>
<dbReference type="GO" id="GO:0005737">
    <property type="term" value="C:cytoplasm"/>
    <property type="evidence" value="ECO:0007669"/>
    <property type="project" value="TreeGrafter"/>
</dbReference>
<dbReference type="STRING" id="1244108.SAMN05444004_10967"/>
<comment type="pathway">
    <text evidence="1">Carbohydrate acid metabolism.</text>
</comment>
<reference evidence="11" key="1">
    <citation type="submission" date="2016-10" db="EMBL/GenBank/DDBJ databases">
        <authorList>
            <person name="Varghese N."/>
            <person name="Submissions S."/>
        </authorList>
    </citation>
    <scope>NUCLEOTIDE SEQUENCE [LARGE SCALE GENOMIC DNA]</scope>
    <source>
        <strain evidence="11">DSM 100420</strain>
    </source>
</reference>
<evidence type="ECO:0000256" key="9">
    <source>
        <dbReference type="SAM" id="MobiDB-lite"/>
    </source>
</evidence>
<dbReference type="GO" id="GO:0005975">
    <property type="term" value="P:carbohydrate metabolic process"/>
    <property type="evidence" value="ECO:0007669"/>
    <property type="project" value="InterPro"/>
</dbReference>
<evidence type="ECO:0000256" key="1">
    <source>
        <dbReference type="ARBA" id="ARBA00004761"/>
    </source>
</evidence>
<evidence type="ECO:0000256" key="3">
    <source>
        <dbReference type="ARBA" id="ARBA00012054"/>
    </source>
</evidence>
<dbReference type="InterPro" id="IPR006001">
    <property type="entry name" value="Therm_gnt_kin"/>
</dbReference>
<proteinExistence type="inferred from homology"/>
<keyword evidence="11" id="KW-1185">Reference proteome</keyword>
<dbReference type="GO" id="GO:0046316">
    <property type="term" value="F:gluconokinase activity"/>
    <property type="evidence" value="ECO:0007669"/>
    <property type="project" value="UniProtKB-EC"/>
</dbReference>
<dbReference type="PANTHER" id="PTHR43442">
    <property type="entry name" value="GLUCONOKINASE-RELATED"/>
    <property type="match status" value="1"/>
</dbReference>
<evidence type="ECO:0000256" key="4">
    <source>
        <dbReference type="ARBA" id="ARBA00022679"/>
    </source>
</evidence>
<keyword evidence="6 10" id="KW-0418">Kinase</keyword>
<comment type="similarity">
    <text evidence="2">Belongs to the gluconokinase GntK/GntV family.</text>
</comment>
<keyword evidence="7" id="KW-0067">ATP-binding</keyword>
<dbReference type="InterPro" id="IPR027417">
    <property type="entry name" value="P-loop_NTPase"/>
</dbReference>
<evidence type="ECO:0000313" key="10">
    <source>
        <dbReference type="EMBL" id="SDZ27718.1"/>
    </source>
</evidence>
<comment type="catalytic activity">
    <reaction evidence="8">
        <text>D-gluconate + ATP = 6-phospho-D-gluconate + ADP + H(+)</text>
        <dbReference type="Rhea" id="RHEA:19433"/>
        <dbReference type="ChEBI" id="CHEBI:15378"/>
        <dbReference type="ChEBI" id="CHEBI:18391"/>
        <dbReference type="ChEBI" id="CHEBI:30616"/>
        <dbReference type="ChEBI" id="CHEBI:58759"/>
        <dbReference type="ChEBI" id="CHEBI:456216"/>
        <dbReference type="EC" id="2.7.1.12"/>
    </reaction>
</comment>
<name>A0A1H3RR35_9RHOB</name>
<dbReference type="GO" id="GO:0005524">
    <property type="term" value="F:ATP binding"/>
    <property type="evidence" value="ECO:0007669"/>
    <property type="project" value="UniProtKB-KW"/>
</dbReference>
<gene>
    <name evidence="10" type="ORF">SAMN05444004_10967</name>
</gene>
<protein>
    <recommendedName>
        <fullName evidence="3">gluconokinase</fullName>
        <ecNumber evidence="3">2.7.1.12</ecNumber>
    </recommendedName>
</protein>
<dbReference type="RefSeq" id="WP_092645945.1">
    <property type="nucleotide sequence ID" value="NZ_FNPX01000009.1"/>
</dbReference>
<organism evidence="10 11">
    <name type="scientific">Jannaschia faecimaris</name>
    <dbReference type="NCBI Taxonomy" id="1244108"/>
    <lineage>
        <taxon>Bacteria</taxon>
        <taxon>Pseudomonadati</taxon>
        <taxon>Pseudomonadota</taxon>
        <taxon>Alphaproteobacteria</taxon>
        <taxon>Rhodobacterales</taxon>
        <taxon>Roseobacteraceae</taxon>
        <taxon>Jannaschia</taxon>
    </lineage>
</organism>
<dbReference type="CDD" id="cd02021">
    <property type="entry name" value="GntK"/>
    <property type="match status" value="1"/>
</dbReference>
<dbReference type="EC" id="2.7.1.12" evidence="3"/>